<organism evidence="1">
    <name type="scientific">Siphoviridae sp. ctnPP24</name>
    <dbReference type="NCBI Taxonomy" id="2825662"/>
    <lineage>
        <taxon>Viruses</taxon>
        <taxon>Duplodnaviria</taxon>
        <taxon>Heunggongvirae</taxon>
        <taxon>Uroviricota</taxon>
        <taxon>Caudoviricetes</taxon>
    </lineage>
</organism>
<evidence type="ECO:0000313" key="1">
    <source>
        <dbReference type="EMBL" id="DAF87464.1"/>
    </source>
</evidence>
<reference evidence="1" key="1">
    <citation type="journal article" date="2021" name="Proc. Natl. Acad. Sci. U.S.A.">
        <title>A Catalog of Tens of Thousands of Viruses from Human Metagenomes Reveals Hidden Associations with Chronic Diseases.</title>
        <authorList>
            <person name="Tisza M.J."/>
            <person name="Buck C.B."/>
        </authorList>
    </citation>
    <scope>NUCLEOTIDE SEQUENCE</scope>
    <source>
        <strain evidence="1">CtnPP24</strain>
    </source>
</reference>
<dbReference type="EMBL" id="BK015962">
    <property type="protein sequence ID" value="DAF87464.1"/>
    <property type="molecule type" value="Genomic_DNA"/>
</dbReference>
<proteinExistence type="predicted"/>
<sequence length="34" mass="4075">MVRVNLFYYMESDLTSLPYLRSVFKIFLSIVSKN</sequence>
<accession>A0A8S5TZ29</accession>
<name>A0A8S5TZ29_9CAUD</name>
<protein>
    <submittedName>
        <fullName evidence="1">Uncharacterized protein</fullName>
    </submittedName>
</protein>